<evidence type="ECO:0000313" key="4">
    <source>
        <dbReference type="EMBL" id="OKY78879.1"/>
    </source>
</evidence>
<dbReference type="GO" id="GO:1990112">
    <property type="term" value="C:RQC complex"/>
    <property type="evidence" value="ECO:0007669"/>
    <property type="project" value="TreeGrafter"/>
</dbReference>
<dbReference type="GO" id="GO:0043023">
    <property type="term" value="F:ribosomal large subunit binding"/>
    <property type="evidence" value="ECO:0007669"/>
    <property type="project" value="TreeGrafter"/>
</dbReference>
<feature type="domain" description="NFACT RNA-binding" evidence="3">
    <location>
        <begin position="461"/>
        <end position="570"/>
    </location>
</feature>
<dbReference type="GO" id="GO:0000049">
    <property type="term" value="F:tRNA binding"/>
    <property type="evidence" value="ECO:0007669"/>
    <property type="project" value="TreeGrafter"/>
</dbReference>
<dbReference type="Gene3D" id="2.30.310.10">
    <property type="entry name" value="ibrinogen binding protein from staphylococcus aureus domain"/>
    <property type="match status" value="1"/>
</dbReference>
<dbReference type="STRING" id="1903181.BTN85_1383"/>
<evidence type="ECO:0000313" key="5">
    <source>
        <dbReference type="Proteomes" id="UP000185744"/>
    </source>
</evidence>
<feature type="coiled-coil region" evidence="2">
    <location>
        <begin position="410"/>
        <end position="437"/>
    </location>
</feature>
<evidence type="ECO:0000256" key="2">
    <source>
        <dbReference type="SAM" id="Coils"/>
    </source>
</evidence>
<dbReference type="FunCoup" id="A0A1Q6DWY5">
    <property type="interactions" value="108"/>
</dbReference>
<dbReference type="Proteomes" id="UP000185744">
    <property type="component" value="Unassembled WGS sequence"/>
</dbReference>
<reference evidence="4" key="1">
    <citation type="submission" date="2016-12" db="EMBL/GenBank/DDBJ databases">
        <title>Discovery of methanogenic haloarchaea.</title>
        <authorList>
            <person name="Sorokin D.Y."/>
            <person name="Makarova K.S."/>
            <person name="Abbas B."/>
            <person name="Ferrer M."/>
            <person name="Golyshin P.N."/>
        </authorList>
    </citation>
    <scope>NUCLEOTIDE SEQUENCE [LARGE SCALE GENOMIC DNA]</scope>
    <source>
        <strain evidence="4">HMET1</strain>
    </source>
</reference>
<dbReference type="InterPro" id="IPR051608">
    <property type="entry name" value="RQC_Subunit_NEMF"/>
</dbReference>
<organism evidence="4 5">
    <name type="scientific">Methanohalarchaeum thermophilum</name>
    <dbReference type="NCBI Taxonomy" id="1903181"/>
    <lineage>
        <taxon>Archaea</taxon>
        <taxon>Methanobacteriati</taxon>
        <taxon>Methanobacteriota</taxon>
        <taxon>Methanonatronarchaeia</taxon>
        <taxon>Methanonatronarchaeales</taxon>
        <taxon>Methanonatronarchaeaceae</taxon>
        <taxon>Candidatus Methanohalarchaeum</taxon>
    </lineage>
</organism>
<dbReference type="GO" id="GO:0005737">
    <property type="term" value="C:cytoplasm"/>
    <property type="evidence" value="ECO:0007669"/>
    <property type="project" value="UniProtKB-ARBA"/>
</dbReference>
<dbReference type="Pfam" id="PF05670">
    <property type="entry name" value="NFACT-R_1"/>
    <property type="match status" value="1"/>
</dbReference>
<dbReference type="FunFam" id="2.30.310.10:FF:000003">
    <property type="entry name" value="Zinc knuckle domain containing protein"/>
    <property type="match status" value="1"/>
</dbReference>
<sequence>MKERLTSVDVAALQEELNQLKGAKIEKTYQLTRDEILIKMYHYDQGNVNLIIESGKRMHLTDYPRPAPERPPDFPMVVRKHTKGGTLKEFKQFDFDRITVIEIERGEEEFKLISELFGKGNVILTRRDGAIINSLRREERKKRKIKKGQKYEFPSSKDNPLQVEKERFRKVLKSSDSDVVRTLATRLNIGGTYAEEICERSGIDKNKEIDELTEEEMALLFDVMKELFNPIKEGKTHPRIVEEGNEMIDVTPLKLEVYSDKKQTEFDSLNKALDEYFNVKEVDKVEEKKESKFNEELKALEGRKHSQLSTAREYEEKYEEGIEKGDLIYGYFNKLEKLLDIVRKAQDKYGWEEVKEKIEEGKKKNLDLANMVEEIKENKGEIEVKLDEKIVSLDITKSIPENAKETYEKAKKLKRKSKGARKAAKDTEKKIKELKEKGKKSIDVRETPQRKINQKSSWYDKYRWFKSTDGFLVIGGRNADQNEEIVKKHMQSQDLFFHTEMEGAPAVILKTEGKDVHERNLREAAKFAGSTSQAWKKFYSTDVYYVNPDQVTKNPESGEFIKKGSFVIRGNRNYFNNMELEHSVGLEIDEYTRVIGGPPEAIKSNSKYQVELEPGDEERSQVAKKIKEIFEERSEPEEKKIMEKVATTDEIERFFPPGKLRIKEKN</sequence>
<dbReference type="Gene3D" id="1.10.8.50">
    <property type="match status" value="1"/>
</dbReference>
<dbReference type="GO" id="GO:0072344">
    <property type="term" value="P:rescue of stalled ribosome"/>
    <property type="evidence" value="ECO:0007669"/>
    <property type="project" value="TreeGrafter"/>
</dbReference>
<dbReference type="AlphaFoldDB" id="A0A1Q6DWY5"/>
<keyword evidence="1 2" id="KW-0175">Coiled coil</keyword>
<proteinExistence type="predicted"/>
<evidence type="ECO:0000256" key="1">
    <source>
        <dbReference type="ARBA" id="ARBA00023054"/>
    </source>
</evidence>
<evidence type="ECO:0000259" key="3">
    <source>
        <dbReference type="Pfam" id="PF05670"/>
    </source>
</evidence>
<gene>
    <name evidence="4" type="ORF">BTN85_1383</name>
</gene>
<keyword evidence="5" id="KW-1185">Reference proteome</keyword>
<dbReference type="EMBL" id="MSDW01000001">
    <property type="protein sequence ID" value="OKY78879.1"/>
    <property type="molecule type" value="Genomic_DNA"/>
</dbReference>
<name>A0A1Q6DWY5_METT1</name>
<accession>A0A1Q6DWY5</accession>
<protein>
    <submittedName>
        <fullName evidence="4">Ribosome quality control (RQC) complex component, YloA/Tae2 family</fullName>
    </submittedName>
</protein>
<comment type="caution">
    <text evidence="4">The sequence shown here is derived from an EMBL/GenBank/DDBJ whole genome shotgun (WGS) entry which is preliminary data.</text>
</comment>
<dbReference type="SUPFAM" id="SSF46946">
    <property type="entry name" value="S13-like H2TH domain"/>
    <property type="match status" value="1"/>
</dbReference>
<dbReference type="InterPro" id="IPR008532">
    <property type="entry name" value="NFACT_RNA-bd"/>
</dbReference>
<dbReference type="PANTHER" id="PTHR15239">
    <property type="entry name" value="NUCLEAR EXPORT MEDIATOR FACTOR NEMF"/>
    <property type="match status" value="1"/>
</dbReference>
<dbReference type="Pfam" id="PF05833">
    <property type="entry name" value="NFACT_N"/>
    <property type="match status" value="1"/>
</dbReference>
<dbReference type="InParanoid" id="A0A1Q6DWY5"/>
<dbReference type="PANTHER" id="PTHR15239:SF6">
    <property type="entry name" value="RIBOSOME QUALITY CONTROL COMPLEX SUBUNIT NEMF"/>
    <property type="match status" value="1"/>
</dbReference>
<dbReference type="InterPro" id="IPR010979">
    <property type="entry name" value="Ribosomal_uS13-like_H2TH"/>
</dbReference>
<dbReference type="NCBIfam" id="NF041120">
    <property type="entry name" value="RqcH_arch"/>
    <property type="match status" value="1"/>
</dbReference>